<organism evidence="8 9">
    <name type="scientific">Mixia osmundae (strain CBS 9802 / IAM 14324 / JCM 22182 / KY 12970)</name>
    <dbReference type="NCBI Taxonomy" id="764103"/>
    <lineage>
        <taxon>Eukaryota</taxon>
        <taxon>Fungi</taxon>
        <taxon>Dikarya</taxon>
        <taxon>Basidiomycota</taxon>
        <taxon>Pucciniomycotina</taxon>
        <taxon>Mixiomycetes</taxon>
        <taxon>Mixiales</taxon>
        <taxon>Mixiaceae</taxon>
        <taxon>Mixia</taxon>
    </lineage>
</organism>
<name>G7E8M0_MIXOS</name>
<comment type="caution">
    <text evidence="8">The sequence shown here is derived from an EMBL/GenBank/DDBJ whole genome shotgun (WGS) entry which is preliminary data.</text>
</comment>
<feature type="compositionally biased region" description="Polar residues" evidence="6">
    <location>
        <begin position="1"/>
        <end position="10"/>
    </location>
</feature>
<dbReference type="PRINTS" id="PR01035">
    <property type="entry name" value="TCRTETA"/>
</dbReference>
<dbReference type="eggNOG" id="KOG2615">
    <property type="taxonomic scope" value="Eukaryota"/>
</dbReference>
<comment type="subcellular location">
    <subcellularLocation>
        <location evidence="1">Membrane</location>
        <topology evidence="1">Multi-pass membrane protein</topology>
    </subcellularLocation>
</comment>
<evidence type="ECO:0000256" key="6">
    <source>
        <dbReference type="SAM" id="MobiDB-lite"/>
    </source>
</evidence>
<keyword evidence="2" id="KW-0813">Transport</keyword>
<feature type="transmembrane region" description="Helical" evidence="7">
    <location>
        <begin position="971"/>
        <end position="992"/>
    </location>
</feature>
<reference evidence="8 9" key="1">
    <citation type="journal article" date="2011" name="J. Gen. Appl. Microbiol.">
        <title>Draft genome sequencing of the enigmatic basidiomycete Mixia osmundae.</title>
        <authorList>
            <person name="Nishida H."/>
            <person name="Nagatsuka Y."/>
            <person name="Sugiyama J."/>
        </authorList>
    </citation>
    <scope>NUCLEOTIDE SEQUENCE [LARGE SCALE GENOMIC DNA]</scope>
    <source>
        <strain evidence="9">CBS 9802 / IAM 14324 / JCM 22182 / KY 12970</strain>
    </source>
</reference>
<dbReference type="HOGENOM" id="CLU_008983_0_0_1"/>
<protein>
    <recommendedName>
        <fullName evidence="10">Major facilitator superfamily (MFS) profile domain-containing protein</fullName>
    </recommendedName>
</protein>
<evidence type="ECO:0000256" key="2">
    <source>
        <dbReference type="ARBA" id="ARBA00022448"/>
    </source>
</evidence>
<accession>G7E8M0</accession>
<dbReference type="InterPro" id="IPR036259">
    <property type="entry name" value="MFS_trans_sf"/>
</dbReference>
<dbReference type="InParanoid" id="G7E8M0"/>
<dbReference type="PANTHER" id="PTHR23504:SF17">
    <property type="entry name" value="MAJOR FACILITATOR SUPERFAMILY (MFS) PROFILE DOMAIN-CONTAINING PROTEIN"/>
    <property type="match status" value="1"/>
</dbReference>
<keyword evidence="9" id="KW-1185">Reference proteome</keyword>
<keyword evidence="3 7" id="KW-0812">Transmembrane</keyword>
<dbReference type="GO" id="GO:0016020">
    <property type="term" value="C:membrane"/>
    <property type="evidence" value="ECO:0007669"/>
    <property type="project" value="UniProtKB-SubCell"/>
</dbReference>
<evidence type="ECO:0000256" key="4">
    <source>
        <dbReference type="ARBA" id="ARBA00022989"/>
    </source>
</evidence>
<dbReference type="AlphaFoldDB" id="G7E8M0"/>
<feature type="compositionally biased region" description="Acidic residues" evidence="6">
    <location>
        <begin position="96"/>
        <end position="107"/>
    </location>
</feature>
<evidence type="ECO:0000313" key="9">
    <source>
        <dbReference type="Proteomes" id="UP000009131"/>
    </source>
</evidence>
<feature type="transmembrane region" description="Helical" evidence="7">
    <location>
        <begin position="232"/>
        <end position="257"/>
    </location>
</feature>
<dbReference type="SUPFAM" id="SSF103473">
    <property type="entry name" value="MFS general substrate transporter"/>
    <property type="match status" value="2"/>
</dbReference>
<evidence type="ECO:0000256" key="7">
    <source>
        <dbReference type="SAM" id="Phobius"/>
    </source>
</evidence>
<gene>
    <name evidence="8" type="primary">Mo06188</name>
    <name evidence="8" type="ORF">E5Q_06188</name>
</gene>
<dbReference type="Pfam" id="PF07690">
    <property type="entry name" value="MFS_1"/>
    <property type="match status" value="1"/>
</dbReference>
<feature type="region of interest" description="Disordered" evidence="6">
    <location>
        <begin position="529"/>
        <end position="548"/>
    </location>
</feature>
<feature type="compositionally biased region" description="Gly residues" evidence="6">
    <location>
        <begin position="48"/>
        <end position="61"/>
    </location>
</feature>
<sequence>MSTPPSGSSRLDSRHSPAPGPARTSRLESVTSSPLGKAKRQSIPAAGTGSGIGRSRGGLGGMYSSSPRAGFGPRRGSTSQYSDRRLLAQDTSAIENDSESGEEEAMATDDTREFADDDEADDDFDDPQKTPTDTHPAGLSARTRAQSKRISQLLPTQPGRSSTRLMSTSSRRRSQWSSPARRSMYQPVTDAYDDSQAGGPPRDTSIAPPVIPSALPTGSVPPYSTPLPTIPIIVLCICMVGEFLSASTTAPFIFFMIADFGEVQGEAAVGLWAGIVGSSFFLAQFFVSLLWASAADKYGRRAVLFVALLGNAVTLFCFGLSTNLAMAICIRMGQGLFNGAVGVARGAVRDVTDPTNEGRAYTLLGFCWSIGGIIGPIIGGLLEHPVENYPWLFSKSSLFAEYPYLLPCIISSSVTAIGCILTLFLGYDGGERTGGIKLAMEKDLERAKSLPLRIRDRFLGCLSRRHRPVSAPSETVNLSPEQRTSALLPAPTQNPLAIPRTATRQTTTSQMPGSAYGYEASFRSRYTGRPRASSFATTTRYAPDQDDMHDDSQNLNFVQRLLLANEDAVFQISDLWVAAATRDDDQYSQADWEEGQSVMDDADYDDEGSQPDEESREGDRMSSAYDRSQPPSMTSLRGRAAEQQLASESAVSIQSYQQDQNLSVPASRRASRNISRYSTRSPEPRDRALPATRERPSFSQNFPPSTGFGQTSRRFSTASRVPAIFANTGLSQPLPMLSPSYGREREQYFDGMPDTTAPLAAIPENKSAIHTEASPEPPSRTEKPSIFADLPMGLIAQYAILALHGTTCDQIFMSFLVTKQDMGGLELTAGHYAELVAVMCFFQMIFQFKFYPNVGPPLGKLSHLAMFRLGLCLYIPAYLLFPELRALIPSGNGLVMFGMILLSAIRFLANTCAYSAVMILTNALTPPHLIPMSNGLAQSAASLARFIGPLSGGFIWSWSISRGPDYYPYPANYAFGFFLIAVVCFLGLVWSFRLR</sequence>
<feature type="compositionally biased region" description="Polar residues" evidence="6">
    <location>
        <begin position="644"/>
        <end position="664"/>
    </location>
</feature>
<feature type="compositionally biased region" description="Polar residues" evidence="6">
    <location>
        <begin position="672"/>
        <end position="681"/>
    </location>
</feature>
<feature type="compositionally biased region" description="Polar residues" evidence="6">
    <location>
        <begin position="697"/>
        <end position="712"/>
    </location>
</feature>
<feature type="transmembrane region" description="Helical" evidence="7">
    <location>
        <begin position="303"/>
        <end position="322"/>
    </location>
</feature>
<feature type="compositionally biased region" description="Polar residues" evidence="6">
    <location>
        <begin position="625"/>
        <end position="635"/>
    </location>
</feature>
<evidence type="ECO:0000256" key="5">
    <source>
        <dbReference type="ARBA" id="ARBA00023136"/>
    </source>
</evidence>
<evidence type="ECO:0000256" key="3">
    <source>
        <dbReference type="ARBA" id="ARBA00022692"/>
    </source>
</evidence>
<dbReference type="GO" id="GO:0022857">
    <property type="term" value="F:transmembrane transporter activity"/>
    <property type="evidence" value="ECO:0007669"/>
    <property type="project" value="InterPro"/>
</dbReference>
<feature type="transmembrane region" description="Helical" evidence="7">
    <location>
        <begin position="893"/>
        <end position="920"/>
    </location>
</feature>
<keyword evidence="4 7" id="KW-1133">Transmembrane helix</keyword>
<evidence type="ECO:0000313" key="8">
    <source>
        <dbReference type="EMBL" id="GAA99488.1"/>
    </source>
</evidence>
<proteinExistence type="predicted"/>
<dbReference type="InterPro" id="IPR001958">
    <property type="entry name" value="Tet-R_TetA/multi-R_MdtG-like"/>
</dbReference>
<feature type="transmembrane region" description="Helical" evidence="7">
    <location>
        <begin position="402"/>
        <end position="427"/>
    </location>
</feature>
<dbReference type="OrthoDB" id="10262656at2759"/>
<dbReference type="InterPro" id="IPR011701">
    <property type="entry name" value="MFS"/>
</dbReference>
<feature type="region of interest" description="Disordered" evidence="6">
    <location>
        <begin position="1"/>
        <end position="211"/>
    </location>
</feature>
<feature type="compositionally biased region" description="Basic and acidic residues" evidence="6">
    <location>
        <begin position="682"/>
        <end position="696"/>
    </location>
</feature>
<evidence type="ECO:0000256" key="1">
    <source>
        <dbReference type="ARBA" id="ARBA00004141"/>
    </source>
</evidence>
<feature type="compositionally biased region" description="Acidic residues" evidence="6">
    <location>
        <begin position="600"/>
        <end position="616"/>
    </location>
</feature>
<feature type="region of interest" description="Disordered" evidence="6">
    <location>
        <begin position="584"/>
        <end position="712"/>
    </location>
</feature>
<dbReference type="PANTHER" id="PTHR23504">
    <property type="entry name" value="MAJOR FACILITATOR SUPERFAMILY DOMAIN-CONTAINING PROTEIN 10"/>
    <property type="match status" value="1"/>
</dbReference>
<dbReference type="Proteomes" id="UP000009131">
    <property type="component" value="Unassembled WGS sequence"/>
</dbReference>
<feature type="transmembrane region" description="Helical" evidence="7">
    <location>
        <begin position="360"/>
        <end position="382"/>
    </location>
</feature>
<feature type="compositionally biased region" description="Low complexity" evidence="6">
    <location>
        <begin position="160"/>
        <end position="183"/>
    </location>
</feature>
<dbReference type="Gene3D" id="1.20.1250.20">
    <property type="entry name" value="MFS general substrate transporter like domains"/>
    <property type="match status" value="2"/>
</dbReference>
<evidence type="ECO:0008006" key="10">
    <source>
        <dbReference type="Google" id="ProtNLM"/>
    </source>
</evidence>
<feature type="compositionally biased region" description="Polar residues" evidence="6">
    <location>
        <begin position="148"/>
        <end position="159"/>
    </location>
</feature>
<keyword evidence="5 7" id="KW-0472">Membrane</keyword>
<feature type="transmembrane region" description="Helical" evidence="7">
    <location>
        <begin position="269"/>
        <end position="291"/>
    </location>
</feature>
<feature type="transmembrane region" description="Helical" evidence="7">
    <location>
        <begin position="863"/>
        <end position="881"/>
    </location>
</feature>
<reference evidence="8 9" key="2">
    <citation type="journal article" date="2012" name="Open Biol.">
        <title>Characteristics of nucleosomes and linker DNA regions on the genome of the basidiomycete Mixia osmundae revealed by mono- and dinucleosome mapping.</title>
        <authorList>
            <person name="Nishida H."/>
            <person name="Kondo S."/>
            <person name="Matsumoto T."/>
            <person name="Suzuki Y."/>
            <person name="Yoshikawa H."/>
            <person name="Taylor T.D."/>
            <person name="Sugiyama J."/>
        </authorList>
    </citation>
    <scope>NUCLEOTIDE SEQUENCE [LARGE SCALE GENOMIC DNA]</scope>
    <source>
        <strain evidence="9">CBS 9802 / IAM 14324 / JCM 22182 / KY 12970</strain>
    </source>
</reference>
<feature type="compositionally biased region" description="Acidic residues" evidence="6">
    <location>
        <begin position="115"/>
        <end position="125"/>
    </location>
</feature>
<feature type="transmembrane region" description="Helical" evidence="7">
    <location>
        <begin position="832"/>
        <end position="851"/>
    </location>
</feature>
<dbReference type="EMBL" id="BABT02000220">
    <property type="protein sequence ID" value="GAA99488.1"/>
    <property type="molecule type" value="Genomic_DNA"/>
</dbReference>